<dbReference type="EMBL" id="FOZL01000001">
    <property type="protein sequence ID" value="SFS12244.1"/>
    <property type="molecule type" value="Genomic_DNA"/>
</dbReference>
<keyword evidence="2" id="KW-1185">Reference proteome</keyword>
<gene>
    <name evidence="1" type="ORF">SAMN05421771_2087</name>
</gene>
<dbReference type="Pfam" id="PF05402">
    <property type="entry name" value="PqqD"/>
    <property type="match status" value="1"/>
</dbReference>
<dbReference type="InterPro" id="IPR041881">
    <property type="entry name" value="PqqD_sf"/>
</dbReference>
<organism evidence="1 2">
    <name type="scientific">Granulicella pectinivorans</name>
    <dbReference type="NCBI Taxonomy" id="474950"/>
    <lineage>
        <taxon>Bacteria</taxon>
        <taxon>Pseudomonadati</taxon>
        <taxon>Acidobacteriota</taxon>
        <taxon>Terriglobia</taxon>
        <taxon>Terriglobales</taxon>
        <taxon>Acidobacteriaceae</taxon>
        <taxon>Granulicella</taxon>
    </lineage>
</organism>
<reference evidence="1 2" key="1">
    <citation type="submission" date="2016-10" db="EMBL/GenBank/DDBJ databases">
        <authorList>
            <person name="de Groot N.N."/>
        </authorList>
    </citation>
    <scope>NUCLEOTIDE SEQUENCE [LARGE SCALE GENOMIC DNA]</scope>
    <source>
        <strain evidence="1 2">DSM 21001</strain>
    </source>
</reference>
<accession>A0A1I6M942</accession>
<proteinExistence type="predicted"/>
<dbReference type="Proteomes" id="UP000199024">
    <property type="component" value="Unassembled WGS sequence"/>
</dbReference>
<dbReference type="STRING" id="474950.SAMN05421771_2087"/>
<evidence type="ECO:0000313" key="2">
    <source>
        <dbReference type="Proteomes" id="UP000199024"/>
    </source>
</evidence>
<dbReference type="AlphaFoldDB" id="A0A1I6M942"/>
<name>A0A1I6M942_9BACT</name>
<evidence type="ECO:0000313" key="1">
    <source>
        <dbReference type="EMBL" id="SFS12244.1"/>
    </source>
</evidence>
<dbReference type="InterPro" id="IPR008792">
    <property type="entry name" value="PQQD"/>
</dbReference>
<dbReference type="Gene3D" id="1.10.10.1150">
    <property type="entry name" value="Coenzyme PQQ synthesis protein D (PqqD)"/>
    <property type="match status" value="1"/>
</dbReference>
<dbReference type="OrthoDB" id="9800554at2"/>
<dbReference type="RefSeq" id="WP_089839031.1">
    <property type="nucleotide sequence ID" value="NZ_FOZL01000001.1"/>
</dbReference>
<protein>
    <submittedName>
        <fullName evidence="1">Coenzyme PQQ synthesis protein D (PqqD)</fullName>
    </submittedName>
</protein>
<sequence length="94" mass="10622">MLTGNTTVQRVSHTIDAEFQDSLIMLDPVRGKYLALNAVGRRIWQLLEEPTTVDRLSATLLMEFDVPPTTCLDETRQLLERLSALELLQIDSHG</sequence>